<feature type="binding site" evidence="9">
    <location>
        <position position="7"/>
    </location>
    <ligand>
        <name>Mg(2+)</name>
        <dbReference type="ChEBI" id="CHEBI:18420"/>
        <note>catalytic</note>
    </ligand>
</feature>
<evidence type="ECO:0000256" key="8">
    <source>
        <dbReference type="ARBA" id="ARBA00023118"/>
    </source>
</evidence>
<dbReference type="Pfam" id="PF09827">
    <property type="entry name" value="CRISPR_Cas2"/>
    <property type="match status" value="1"/>
</dbReference>
<dbReference type="GO" id="GO:0004521">
    <property type="term" value="F:RNA endonuclease activity"/>
    <property type="evidence" value="ECO:0007669"/>
    <property type="project" value="InterPro"/>
</dbReference>
<dbReference type="CDD" id="cd09725">
    <property type="entry name" value="Cas2_I_II_III"/>
    <property type="match status" value="1"/>
</dbReference>
<protein>
    <recommendedName>
        <fullName evidence="9">CRISPR-associated endoribonuclease Cas2</fullName>
        <ecNumber evidence="9">3.1.-.-</ecNumber>
    </recommendedName>
</protein>
<evidence type="ECO:0000256" key="7">
    <source>
        <dbReference type="ARBA" id="ARBA00022842"/>
    </source>
</evidence>
<gene>
    <name evidence="9 10" type="primary">cas2</name>
    <name evidence="10" type="ORF">CO145_02225</name>
</gene>
<dbReference type="SUPFAM" id="SSF143430">
    <property type="entry name" value="TTP0101/SSO1404-like"/>
    <property type="match status" value="1"/>
</dbReference>
<keyword evidence="7 9" id="KW-0460">Magnesium</keyword>
<evidence type="ECO:0000256" key="9">
    <source>
        <dbReference type="HAMAP-Rule" id="MF_01471"/>
    </source>
</evidence>
<name>A0A2M7Z4M7_9BACT</name>
<evidence type="ECO:0000256" key="6">
    <source>
        <dbReference type="ARBA" id="ARBA00022801"/>
    </source>
</evidence>
<organism evidence="10 11">
    <name type="scientific">Candidatus Nealsonbacteria bacterium CG_4_9_14_3_um_filter_37_13</name>
    <dbReference type="NCBI Taxonomy" id="1974695"/>
    <lineage>
        <taxon>Bacteria</taxon>
        <taxon>Candidatus Nealsoniibacteriota</taxon>
    </lineage>
</organism>
<dbReference type="NCBIfam" id="TIGR01573">
    <property type="entry name" value="cas2"/>
    <property type="match status" value="1"/>
</dbReference>
<dbReference type="EC" id="3.1.-.-" evidence="9"/>
<proteinExistence type="inferred from homology"/>
<evidence type="ECO:0000313" key="10">
    <source>
        <dbReference type="EMBL" id="PJA84128.1"/>
    </source>
</evidence>
<dbReference type="AlphaFoldDB" id="A0A2M7Z4M7"/>
<evidence type="ECO:0000313" key="11">
    <source>
        <dbReference type="Proteomes" id="UP000231034"/>
    </source>
</evidence>
<reference evidence="11" key="1">
    <citation type="submission" date="2017-09" db="EMBL/GenBank/DDBJ databases">
        <title>Depth-based differentiation of microbial function through sediment-hosted aquifers and enrichment of novel symbionts in the deep terrestrial subsurface.</title>
        <authorList>
            <person name="Probst A.J."/>
            <person name="Ladd B."/>
            <person name="Jarett J.K."/>
            <person name="Geller-Mcgrath D.E."/>
            <person name="Sieber C.M.K."/>
            <person name="Emerson J.B."/>
            <person name="Anantharaman K."/>
            <person name="Thomas B.C."/>
            <person name="Malmstrom R."/>
            <person name="Stieglmeier M."/>
            <person name="Klingl A."/>
            <person name="Woyke T."/>
            <person name="Ryan C.M."/>
            <person name="Banfield J.F."/>
        </authorList>
    </citation>
    <scope>NUCLEOTIDE SEQUENCE [LARGE SCALE GENOMIC DNA]</scope>
</reference>
<sequence length="92" mass="11132">MFIVSYDFSDTKQRSLFSKFLKKYGRRIQYSVFEIRNSQRVLENIKKEIDMEFSPRFTKADSIVIFSICDGCKKKIRRYGYAENEEKEVLFF</sequence>
<keyword evidence="5 9" id="KW-0255">Endonuclease</keyword>
<keyword evidence="3 9" id="KW-0540">Nuclease</keyword>
<comment type="subunit">
    <text evidence="9">Homodimer, forms a heterotetramer with a Cas1 homodimer.</text>
</comment>
<dbReference type="GO" id="GO:0051607">
    <property type="term" value="P:defense response to virus"/>
    <property type="evidence" value="ECO:0007669"/>
    <property type="project" value="UniProtKB-UniRule"/>
</dbReference>
<dbReference type="InterPro" id="IPR021127">
    <property type="entry name" value="CRISPR_associated_Cas2"/>
</dbReference>
<comment type="cofactor">
    <cofactor evidence="1 9">
        <name>Mg(2+)</name>
        <dbReference type="ChEBI" id="CHEBI:18420"/>
    </cofactor>
</comment>
<comment type="caution">
    <text evidence="10">The sequence shown here is derived from an EMBL/GenBank/DDBJ whole genome shotgun (WGS) entry which is preliminary data.</text>
</comment>
<evidence type="ECO:0000256" key="5">
    <source>
        <dbReference type="ARBA" id="ARBA00022759"/>
    </source>
</evidence>
<dbReference type="PANTHER" id="PTHR34405">
    <property type="entry name" value="CRISPR-ASSOCIATED ENDORIBONUCLEASE CAS2"/>
    <property type="match status" value="1"/>
</dbReference>
<keyword evidence="4 9" id="KW-0479">Metal-binding</keyword>
<keyword evidence="6 9" id="KW-0378">Hydrolase</keyword>
<dbReference type="HAMAP" id="MF_01471">
    <property type="entry name" value="Cas2"/>
    <property type="match status" value="1"/>
</dbReference>
<dbReference type="GO" id="GO:0016787">
    <property type="term" value="F:hydrolase activity"/>
    <property type="evidence" value="ECO:0007669"/>
    <property type="project" value="UniProtKB-KW"/>
</dbReference>
<comment type="similarity">
    <text evidence="2 9">Belongs to the CRISPR-associated endoribonuclease Cas2 protein family.</text>
</comment>
<dbReference type="PANTHER" id="PTHR34405:SF3">
    <property type="entry name" value="CRISPR-ASSOCIATED ENDORIBONUCLEASE CAS2 3"/>
    <property type="match status" value="1"/>
</dbReference>
<dbReference type="Gene3D" id="3.30.70.240">
    <property type="match status" value="1"/>
</dbReference>
<dbReference type="EMBL" id="PFVR01000077">
    <property type="protein sequence ID" value="PJA84128.1"/>
    <property type="molecule type" value="Genomic_DNA"/>
</dbReference>
<evidence type="ECO:0000256" key="1">
    <source>
        <dbReference type="ARBA" id="ARBA00001946"/>
    </source>
</evidence>
<dbReference type="InterPro" id="IPR019199">
    <property type="entry name" value="Virulence_VapD/CRISPR_Cas2"/>
</dbReference>
<dbReference type="GO" id="GO:0046872">
    <property type="term" value="F:metal ion binding"/>
    <property type="evidence" value="ECO:0007669"/>
    <property type="project" value="UniProtKB-UniRule"/>
</dbReference>
<dbReference type="GO" id="GO:0043571">
    <property type="term" value="P:maintenance of CRISPR repeat elements"/>
    <property type="evidence" value="ECO:0007669"/>
    <property type="project" value="UniProtKB-UniRule"/>
</dbReference>
<evidence type="ECO:0000256" key="2">
    <source>
        <dbReference type="ARBA" id="ARBA00009959"/>
    </source>
</evidence>
<accession>A0A2M7Z4M7</accession>
<keyword evidence="8 9" id="KW-0051">Antiviral defense</keyword>
<evidence type="ECO:0000256" key="4">
    <source>
        <dbReference type="ARBA" id="ARBA00022723"/>
    </source>
</evidence>
<evidence type="ECO:0000256" key="3">
    <source>
        <dbReference type="ARBA" id="ARBA00022722"/>
    </source>
</evidence>
<comment type="function">
    <text evidence="9">CRISPR (clustered regularly interspaced short palindromic repeat), is an adaptive immune system that provides protection against mobile genetic elements (viruses, transposable elements and conjugative plasmids). CRISPR clusters contain sequences complementary to antecedent mobile elements and target invading nucleic acids. CRISPR clusters are transcribed and processed into CRISPR RNA (crRNA). Functions as a ssRNA-specific endoribonuclease. Involved in the integration of spacer DNA into the CRISPR cassette.</text>
</comment>
<dbReference type="Proteomes" id="UP000231034">
    <property type="component" value="Unassembled WGS sequence"/>
</dbReference>